<dbReference type="Ensembl" id="ENSCAFT00845032300.1">
    <property type="protein sequence ID" value="ENSCAFP00845025250.1"/>
    <property type="gene ID" value="ENSCAFG00845018269.1"/>
</dbReference>
<accession>A0A8I3NV02</accession>
<reference evidence="1" key="2">
    <citation type="submission" date="2025-08" db="UniProtKB">
        <authorList>
            <consortium name="Ensembl"/>
        </authorList>
    </citation>
    <scope>IDENTIFICATION</scope>
    <source>
        <strain evidence="1">Boxer</strain>
    </source>
</reference>
<keyword evidence="2" id="KW-1185">Reference proteome</keyword>
<name>A0A8I3NV02_CANLF</name>
<dbReference type="Proteomes" id="UP000805418">
    <property type="component" value="Unassembled WGS sequence"/>
</dbReference>
<dbReference type="AlphaFoldDB" id="A0A8I3NV02"/>
<organism evidence="1 2">
    <name type="scientific">Canis lupus familiaris</name>
    <name type="common">Dog</name>
    <name type="synonym">Canis familiaris</name>
    <dbReference type="NCBI Taxonomy" id="9615"/>
    <lineage>
        <taxon>Eukaryota</taxon>
        <taxon>Metazoa</taxon>
        <taxon>Chordata</taxon>
        <taxon>Craniata</taxon>
        <taxon>Vertebrata</taxon>
        <taxon>Euteleostomi</taxon>
        <taxon>Mammalia</taxon>
        <taxon>Eutheria</taxon>
        <taxon>Laurasiatheria</taxon>
        <taxon>Carnivora</taxon>
        <taxon>Caniformia</taxon>
        <taxon>Canidae</taxon>
        <taxon>Canis</taxon>
    </lineage>
</organism>
<dbReference type="OrthoDB" id="8871599at2759"/>
<dbReference type="InterPro" id="IPR013783">
    <property type="entry name" value="Ig-like_fold"/>
</dbReference>
<reference evidence="1" key="1">
    <citation type="submission" date="2020-03" db="EMBL/GenBank/DDBJ databases">
        <title>Long-read based genome assembly of a Labrador retriever dog.</title>
        <authorList>
            <person name="Eory L."/>
            <person name="Zhang W."/>
            <person name="Schoenebeck J."/>
        </authorList>
    </citation>
    <scope>NUCLEOTIDE SEQUENCE [LARGE SCALE GENOMIC DNA]</scope>
    <source>
        <strain evidence="1">Labrador retriever</strain>
    </source>
</reference>
<dbReference type="InterPro" id="IPR036179">
    <property type="entry name" value="Ig-like_dom_sf"/>
</dbReference>
<evidence type="ECO:0000313" key="1">
    <source>
        <dbReference type="Ensembl" id="ENSCAFP00845025250.1"/>
    </source>
</evidence>
<proteinExistence type="predicted"/>
<dbReference type="Gene3D" id="2.60.40.10">
    <property type="entry name" value="Immunoglobulins"/>
    <property type="match status" value="1"/>
</dbReference>
<sequence>FPSIPCIFCFVLCGQSEVQLVQSGAEVRKPVSSVKVSWKASGYTYMDAYMHWL</sequence>
<evidence type="ECO:0000313" key="2">
    <source>
        <dbReference type="Proteomes" id="UP000805418"/>
    </source>
</evidence>
<reference evidence="1" key="3">
    <citation type="submission" date="2025-09" db="UniProtKB">
        <authorList>
            <consortium name="Ensembl"/>
        </authorList>
    </citation>
    <scope>IDENTIFICATION</scope>
    <source>
        <strain evidence="1">Boxer</strain>
    </source>
</reference>
<dbReference type="SUPFAM" id="SSF48726">
    <property type="entry name" value="Immunoglobulin"/>
    <property type="match status" value="1"/>
</dbReference>
<protein>
    <submittedName>
        <fullName evidence="1">Uncharacterized protein</fullName>
    </submittedName>
</protein>